<sequence length="428" mass="50381">MSGEQLVSPNERLKIPAWIKEEYFVNILERDVPDFKSIRQFTAIAATTPGENYTSVMVRVIIDVEIKDKQMQRVSYVVKTDLETSEARAMINSMNLFPKERRMYASYLPQFEQLYRDIVGLEVQFSPRCVHIEETPERITLVMEDLKCKNFKNIDRLNGFDMPHVTAVVRKLAEFHAASAVYEERNGPYESLYYDSFFNETNRSQFHEIYSLRKDIFRKAVLEWNLDDVEKYLSKFPEADEFYEENVRMNHVDPSEFNVLNHGDCWSNNIMFTYNQNNAVEEVIFVDFQISKWGSPAQDLWYLITNSVALEIKIKEFDHIIQIYHQHLLKCLQLLKYAKKIPTLKELHITMLKYGYWGVFTANSITPAVLLPPDKDANMDNMLKPGPEGDQFRLKAFTSPLYKQAMRQLYPFLYNKGIFDIIRSSEYE</sequence>
<dbReference type="Pfam" id="PF02958">
    <property type="entry name" value="EcKL"/>
    <property type="match status" value="1"/>
</dbReference>
<dbReference type="AlphaFoldDB" id="D3TNN6"/>
<feature type="domain" description="CHK kinase-like" evidence="1">
    <location>
        <begin position="141"/>
        <end position="334"/>
    </location>
</feature>
<dbReference type="EMBL" id="EZ423038">
    <property type="protein sequence ID" value="ADD19314.1"/>
    <property type="molecule type" value="mRNA"/>
</dbReference>
<accession>D3TNN6</accession>
<reference evidence="2" key="2">
    <citation type="submission" date="2010-01" db="EMBL/GenBank/DDBJ databases">
        <authorList>
            <consortium name="International Glossina Genome Initiative"/>
            <person name="da Silva J."/>
            <person name="Ribeiro J.M.C."/>
            <person name="Abbeele J.V."/>
            <person name="Attardo G."/>
            <person name="Hao Z."/>
            <person name="Haines L.R."/>
            <person name="Soares M.B."/>
            <person name="Berriman M."/>
            <person name="Aksoy S."/>
            <person name="Lehane M.J."/>
        </authorList>
    </citation>
    <scope>NUCLEOTIDE SEQUENCE</scope>
    <source>
        <tissue evidence="2">Salivary gland</tissue>
    </source>
</reference>
<dbReference type="SUPFAM" id="SSF56112">
    <property type="entry name" value="Protein kinase-like (PK-like)"/>
    <property type="match status" value="1"/>
</dbReference>
<proteinExistence type="evidence at transcript level"/>
<dbReference type="SMART" id="SM00587">
    <property type="entry name" value="CHK"/>
    <property type="match status" value="1"/>
</dbReference>
<organism evidence="2">
    <name type="scientific">Glossina morsitans morsitans</name>
    <name type="common">Savannah tsetse fly</name>
    <dbReference type="NCBI Taxonomy" id="37546"/>
    <lineage>
        <taxon>Eukaryota</taxon>
        <taxon>Metazoa</taxon>
        <taxon>Ecdysozoa</taxon>
        <taxon>Arthropoda</taxon>
        <taxon>Hexapoda</taxon>
        <taxon>Insecta</taxon>
        <taxon>Pterygota</taxon>
        <taxon>Neoptera</taxon>
        <taxon>Endopterygota</taxon>
        <taxon>Diptera</taxon>
        <taxon>Brachycera</taxon>
        <taxon>Muscomorpha</taxon>
        <taxon>Hippoboscoidea</taxon>
        <taxon>Glossinidae</taxon>
        <taxon>Glossina</taxon>
    </lineage>
</organism>
<protein>
    <submittedName>
        <fullName evidence="2">Hypothetical conserved protein</fullName>
    </submittedName>
</protein>
<dbReference type="InterPro" id="IPR011009">
    <property type="entry name" value="Kinase-like_dom_sf"/>
</dbReference>
<dbReference type="PANTHER" id="PTHR11012">
    <property type="entry name" value="PROTEIN KINASE-LIKE DOMAIN-CONTAINING"/>
    <property type="match status" value="1"/>
</dbReference>
<dbReference type="PANTHER" id="PTHR11012:SF6">
    <property type="entry name" value="CHK DOMAIN OV1-RELATED"/>
    <property type="match status" value="1"/>
</dbReference>
<dbReference type="InterPro" id="IPR004119">
    <property type="entry name" value="EcKL"/>
</dbReference>
<dbReference type="InterPro" id="IPR015897">
    <property type="entry name" value="CHK_kinase-like"/>
</dbReference>
<evidence type="ECO:0000313" key="2">
    <source>
        <dbReference type="EMBL" id="ADD19314.1"/>
    </source>
</evidence>
<name>D3TNN6_GLOMM</name>
<reference evidence="2" key="1">
    <citation type="journal article" date="2010" name="BMC Genomics">
        <title>An insight into the sialome of Glossina morsitans morsitans.</title>
        <authorList>
            <person name="Alves-Silva J."/>
            <person name="Ribeiro J.M."/>
            <person name="Van Den Abbeele J."/>
            <person name="Attardo G."/>
            <person name="Hao Z."/>
            <person name="Haines L.R."/>
            <person name="Soares M.B."/>
            <person name="Berriman M."/>
            <person name="Aksoy S."/>
            <person name="Lehane M.J."/>
        </authorList>
    </citation>
    <scope>NUCLEOTIDE SEQUENCE</scope>
    <source>
        <tissue evidence="2">Salivary gland</tissue>
    </source>
</reference>
<dbReference type="Gene3D" id="3.90.1200.10">
    <property type="match status" value="1"/>
</dbReference>
<evidence type="ECO:0000259" key="1">
    <source>
        <dbReference type="SMART" id="SM00587"/>
    </source>
</evidence>